<sequence length="170" mass="18814">MRLGAFAASLLVATPAAALITFYWNSARDDAAAVCEQIIKRQMDNPSSYRQISAKVAGDRVLIEYDENTGDGIPVMYSKTCFFERSEDDNGWLPAPWKAIDEHAEALHALQKTLPAEPSLTAERKAQLRKQVSELLARGDEIRTQSVQDSNVVIELGLKPIPLNSTRLSQ</sequence>
<accession>A0ABV9YYR2</accession>
<gene>
    <name evidence="2" type="ORF">ACFPFW_04685</name>
</gene>
<name>A0ABV9YYR2_9HYPH</name>
<keyword evidence="1" id="KW-0732">Signal</keyword>
<protein>
    <submittedName>
        <fullName evidence="2">Uncharacterized protein</fullName>
    </submittedName>
</protein>
<dbReference type="Proteomes" id="UP001595796">
    <property type="component" value="Unassembled WGS sequence"/>
</dbReference>
<feature type="chain" id="PRO_5046792255" evidence="1">
    <location>
        <begin position="19"/>
        <end position="170"/>
    </location>
</feature>
<evidence type="ECO:0000256" key="1">
    <source>
        <dbReference type="SAM" id="SignalP"/>
    </source>
</evidence>
<comment type="caution">
    <text evidence="2">The sequence shown here is derived from an EMBL/GenBank/DDBJ whole genome shotgun (WGS) entry which is preliminary data.</text>
</comment>
<organism evidence="2 3">
    <name type="scientific">Flaviflagellibacter deserti</name>
    <dbReference type="NCBI Taxonomy" id="2267266"/>
    <lineage>
        <taxon>Bacteria</taxon>
        <taxon>Pseudomonadati</taxon>
        <taxon>Pseudomonadota</taxon>
        <taxon>Alphaproteobacteria</taxon>
        <taxon>Hyphomicrobiales</taxon>
        <taxon>Flaviflagellibacter</taxon>
    </lineage>
</organism>
<dbReference type="EMBL" id="JBHSJF010000004">
    <property type="protein sequence ID" value="MFC5067309.1"/>
    <property type="molecule type" value="Genomic_DNA"/>
</dbReference>
<evidence type="ECO:0000313" key="3">
    <source>
        <dbReference type="Proteomes" id="UP001595796"/>
    </source>
</evidence>
<proteinExistence type="predicted"/>
<reference evidence="3" key="1">
    <citation type="journal article" date="2019" name="Int. J. Syst. Evol. Microbiol.">
        <title>The Global Catalogue of Microorganisms (GCM) 10K type strain sequencing project: providing services to taxonomists for standard genome sequencing and annotation.</title>
        <authorList>
            <consortium name="The Broad Institute Genomics Platform"/>
            <consortium name="The Broad Institute Genome Sequencing Center for Infectious Disease"/>
            <person name="Wu L."/>
            <person name="Ma J."/>
        </authorList>
    </citation>
    <scope>NUCLEOTIDE SEQUENCE [LARGE SCALE GENOMIC DNA]</scope>
    <source>
        <strain evidence="3">CGMCC 1.16444</strain>
    </source>
</reference>
<keyword evidence="3" id="KW-1185">Reference proteome</keyword>
<evidence type="ECO:0000313" key="2">
    <source>
        <dbReference type="EMBL" id="MFC5067309.1"/>
    </source>
</evidence>
<dbReference type="RefSeq" id="WP_162799678.1">
    <property type="nucleotide sequence ID" value="NZ_JBHSJF010000004.1"/>
</dbReference>
<feature type="signal peptide" evidence="1">
    <location>
        <begin position="1"/>
        <end position="18"/>
    </location>
</feature>